<evidence type="ECO:0000313" key="3">
    <source>
        <dbReference type="Proteomes" id="UP001328107"/>
    </source>
</evidence>
<organism evidence="2 3">
    <name type="scientific">Pristionchus mayeri</name>
    <dbReference type="NCBI Taxonomy" id="1317129"/>
    <lineage>
        <taxon>Eukaryota</taxon>
        <taxon>Metazoa</taxon>
        <taxon>Ecdysozoa</taxon>
        <taxon>Nematoda</taxon>
        <taxon>Chromadorea</taxon>
        <taxon>Rhabditida</taxon>
        <taxon>Rhabditina</taxon>
        <taxon>Diplogasteromorpha</taxon>
        <taxon>Diplogasteroidea</taxon>
        <taxon>Neodiplogasteridae</taxon>
        <taxon>Pristionchus</taxon>
    </lineage>
</organism>
<dbReference type="GO" id="GO:0016042">
    <property type="term" value="P:lipid catabolic process"/>
    <property type="evidence" value="ECO:0007669"/>
    <property type="project" value="InterPro"/>
</dbReference>
<dbReference type="EMBL" id="BTRK01000001">
    <property type="protein sequence ID" value="GMR31750.1"/>
    <property type="molecule type" value="Genomic_DNA"/>
</dbReference>
<evidence type="ECO:0008006" key="4">
    <source>
        <dbReference type="Google" id="ProtNLM"/>
    </source>
</evidence>
<dbReference type="SUPFAM" id="SSF53474">
    <property type="entry name" value="alpha/beta-Hydrolases"/>
    <property type="match status" value="1"/>
</dbReference>
<dbReference type="Pfam" id="PF01674">
    <property type="entry name" value="Lipase_2"/>
    <property type="match status" value="1"/>
</dbReference>
<dbReference type="GO" id="GO:0016298">
    <property type="term" value="F:lipase activity"/>
    <property type="evidence" value="ECO:0007669"/>
    <property type="project" value="TreeGrafter"/>
</dbReference>
<name>A0AAN4Z5S5_9BILA</name>
<keyword evidence="1" id="KW-0732">Signal</keyword>
<comment type="caution">
    <text evidence="2">The sequence shown here is derived from an EMBL/GenBank/DDBJ whole genome shotgun (WGS) entry which is preliminary data.</text>
</comment>
<dbReference type="InterPro" id="IPR002918">
    <property type="entry name" value="Lipase_EstA/Esterase_EstB"/>
</dbReference>
<gene>
    <name evidence="2" type="ORF">PMAYCL1PPCAC_01945</name>
</gene>
<dbReference type="Proteomes" id="UP001328107">
    <property type="component" value="Unassembled WGS sequence"/>
</dbReference>
<feature type="chain" id="PRO_5042835617" description="Lipase" evidence="1">
    <location>
        <begin position="20"/>
        <end position="333"/>
    </location>
</feature>
<feature type="non-terminal residue" evidence="2">
    <location>
        <position position="1"/>
    </location>
</feature>
<dbReference type="Gene3D" id="3.40.50.1820">
    <property type="entry name" value="alpha/beta hydrolase"/>
    <property type="match status" value="1"/>
</dbReference>
<dbReference type="AlphaFoldDB" id="A0AAN4Z5S5"/>
<accession>A0AAN4Z5S5</accession>
<evidence type="ECO:0000313" key="2">
    <source>
        <dbReference type="EMBL" id="GMR31750.1"/>
    </source>
</evidence>
<reference evidence="3" key="1">
    <citation type="submission" date="2022-10" db="EMBL/GenBank/DDBJ databases">
        <title>Genome assembly of Pristionchus species.</title>
        <authorList>
            <person name="Yoshida K."/>
            <person name="Sommer R.J."/>
        </authorList>
    </citation>
    <scope>NUCLEOTIDE SEQUENCE [LARGE SCALE GENOMIC DNA]</scope>
    <source>
        <strain evidence="3">RS5460</strain>
    </source>
</reference>
<keyword evidence="3" id="KW-1185">Reference proteome</keyword>
<proteinExistence type="predicted"/>
<dbReference type="FunFam" id="3.40.50.1820:FF:000191">
    <property type="entry name" value="LIPaSe related"/>
    <property type="match status" value="1"/>
</dbReference>
<dbReference type="PANTHER" id="PTHR32015:SF9">
    <property type="entry name" value="LIPASE RELATED-RELATED"/>
    <property type="match status" value="1"/>
</dbReference>
<sequence length="333" mass="36940">LIMAIYRILTLLLATTAAAEEFGPFTKDFVKFMQRNPERNEYMLSAYREYGNDGTFGGRAKDETGEISHHPVVFVHGNSDSALHHSEIATGWTDSVHYFKDHGYNVSSLYGLSYGSRNISDSMHNSITCRNLVGLRRFLEAIIAYTQTEKVDIVAHSMGVSLARKAIQGGMVVSLDQYYSTPPTVTSQVDAFVAIAGANYGMCMCLQDSLKGEAACGQKGFGPGTCGKSEGTSDQCGDEDEECEEDDYASILRQINNGTKEATFLASLWSKDDIVVGKNNLVWGRKTSKVPYSDYTHAYSGFTHFQMKNETTADQFNLVTRHSRHPLRSKRNH</sequence>
<evidence type="ECO:0000256" key="1">
    <source>
        <dbReference type="SAM" id="SignalP"/>
    </source>
</evidence>
<feature type="signal peptide" evidence="1">
    <location>
        <begin position="1"/>
        <end position="19"/>
    </location>
</feature>
<dbReference type="InterPro" id="IPR029058">
    <property type="entry name" value="AB_hydrolase_fold"/>
</dbReference>
<protein>
    <recommendedName>
        <fullName evidence="4">Lipase</fullName>
    </recommendedName>
</protein>
<dbReference type="PANTHER" id="PTHR32015">
    <property type="entry name" value="FASTING INDUCED LIPASE"/>
    <property type="match status" value="1"/>
</dbReference>